<feature type="region of interest" description="Disordered" evidence="1">
    <location>
        <begin position="29"/>
        <end position="52"/>
    </location>
</feature>
<feature type="compositionally biased region" description="Polar residues" evidence="1">
    <location>
        <begin position="31"/>
        <end position="46"/>
    </location>
</feature>
<comment type="caution">
    <text evidence="3">The sequence shown here is derived from an EMBL/GenBank/DDBJ whole genome shotgun (WGS) entry which is preliminary data.</text>
</comment>
<dbReference type="OrthoDB" id="529266at2759"/>
<evidence type="ECO:0000256" key="1">
    <source>
        <dbReference type="SAM" id="MobiDB-lite"/>
    </source>
</evidence>
<dbReference type="InterPro" id="IPR008752">
    <property type="entry name" value="Peptidase_M11"/>
</dbReference>
<dbReference type="Pfam" id="PF05548">
    <property type="entry name" value="Peptidase_M11"/>
    <property type="match status" value="1"/>
</dbReference>
<evidence type="ECO:0000259" key="2">
    <source>
        <dbReference type="Pfam" id="PF05548"/>
    </source>
</evidence>
<dbReference type="AlphaFoldDB" id="A0A835TC95"/>
<accession>A0A835TC95</accession>
<gene>
    <name evidence="3" type="ORF">HXX76_002901</name>
</gene>
<evidence type="ECO:0000313" key="4">
    <source>
        <dbReference type="Proteomes" id="UP000650467"/>
    </source>
</evidence>
<name>A0A835TC95_CHLIN</name>
<organism evidence="3 4">
    <name type="scientific">Chlamydomonas incerta</name>
    <dbReference type="NCBI Taxonomy" id="51695"/>
    <lineage>
        <taxon>Eukaryota</taxon>
        <taxon>Viridiplantae</taxon>
        <taxon>Chlorophyta</taxon>
        <taxon>core chlorophytes</taxon>
        <taxon>Chlorophyceae</taxon>
        <taxon>CS clade</taxon>
        <taxon>Chlamydomonadales</taxon>
        <taxon>Chlamydomonadaceae</taxon>
        <taxon>Chlamydomonas</taxon>
    </lineage>
</organism>
<proteinExistence type="predicted"/>
<protein>
    <recommendedName>
        <fullName evidence="2">Peptidase M11 gametolysin domain-containing protein</fullName>
    </recommendedName>
</protein>
<evidence type="ECO:0000313" key="3">
    <source>
        <dbReference type="EMBL" id="KAG2442822.1"/>
    </source>
</evidence>
<reference evidence="3" key="1">
    <citation type="journal article" date="2020" name="bioRxiv">
        <title>Comparative genomics of Chlamydomonas.</title>
        <authorList>
            <person name="Craig R.J."/>
            <person name="Hasan A.R."/>
            <person name="Ness R.W."/>
            <person name="Keightley P.D."/>
        </authorList>
    </citation>
    <scope>NUCLEOTIDE SEQUENCE</scope>
    <source>
        <strain evidence="3">SAG 7.73</strain>
    </source>
</reference>
<dbReference type="EMBL" id="JAEHOC010000004">
    <property type="protein sequence ID" value="KAG2442822.1"/>
    <property type="molecule type" value="Genomic_DNA"/>
</dbReference>
<keyword evidence="4" id="KW-1185">Reference proteome</keyword>
<sequence>MLLDIQQGGTRRTLQDVLDLQGLLLSMMQQESSNAGSGDSGQQHSQPRAPPPLWLQQLVPRVTRAKLLERWCAKCLVLIGPKSISSLTFLFSAPNCGATTAGTRSGGVDGGDDGQQQRQQLMHVMSTVAHYFDTCSHGRMKLPAERNLVLGPISLPACSGVAPTKGAYDLASGRGNGVNLDGELYGLWDLAKEWMRKNRPDLFAARLLYNRQTLLFPLGQLNASDPAAVSGAYSLGRAASGVVSVRNMGCPGPDDFIPSAISPADCLNWVSPAAPPSPVADAVALIRSHLLNNGFAHPTASRLVCGDAGGSDSSSCRTEPYGDPSDPMGPAEPVNAAGNVVCPAAPQSYLTDWAAQIEELKGTPAAGEGFVPYEVPSMHTAETNFLRIAISQNSVQLAGSRRKRERAVFVSYRVASPTPGGYDSGLPASLSGRVWVHEYNQTADGLPVDPNMPPVLLAMLEVAGPTFALPDAFGARDALYIRFVSKSNTTATVELCRTMPAVESVDDGTCNDGLDNDCDDLADADDPDCR</sequence>
<feature type="domain" description="Peptidase M11 gametolysin" evidence="2">
    <location>
        <begin position="318"/>
        <end position="445"/>
    </location>
</feature>
<dbReference type="Proteomes" id="UP000650467">
    <property type="component" value="Unassembled WGS sequence"/>
</dbReference>